<organism evidence="3 4">
    <name type="scientific">Lacrimispora xylanolytica</name>
    <dbReference type="NCBI Taxonomy" id="29375"/>
    <lineage>
        <taxon>Bacteria</taxon>
        <taxon>Bacillati</taxon>
        <taxon>Bacillota</taxon>
        <taxon>Clostridia</taxon>
        <taxon>Lachnospirales</taxon>
        <taxon>Lachnospiraceae</taxon>
        <taxon>Lacrimispora</taxon>
    </lineage>
</organism>
<feature type="region of interest" description="Disordered" evidence="1">
    <location>
        <begin position="314"/>
        <end position="334"/>
    </location>
</feature>
<proteinExistence type="predicted"/>
<keyword evidence="4" id="KW-1185">Reference proteome</keyword>
<sequence>MKKQKFMVFLLLVCLLFLTGCKGRRDIGGDTTGNVYKIYYLNSAMTRLEPQDYTMPEKTSESDDTQLDWEIVKLMEQLKTVPKDLDRQAAVPDKVGFEKYKLEDKVLYLYFDNNYSMMNSTREILCRASLVRTLTQIKGVDYVAVYTADQPLMDSAGSPVRPMANSDFIDNISNVNSYEKTELVLYFANSTGDKLERETREVVHSVNTSLEKLIVEQLIAGPSRVGMNPTLPKETKLLNVSVNDNVCYINFDSTFLNNTLEVKEYIPIYSIVNSLAAVTSINKVQITVNGSQEFMFRDSISLNQLFERNLDYNAENAGTEKEGETETETGGKQQ</sequence>
<gene>
    <name evidence="3" type="ORF">OW255_04760</name>
</gene>
<dbReference type="PROSITE" id="PS51257">
    <property type="entry name" value="PROKAR_LIPOPROTEIN"/>
    <property type="match status" value="1"/>
</dbReference>
<evidence type="ECO:0000259" key="2">
    <source>
        <dbReference type="SMART" id="SM00909"/>
    </source>
</evidence>
<evidence type="ECO:0000313" key="4">
    <source>
        <dbReference type="Proteomes" id="UP001163115"/>
    </source>
</evidence>
<name>A0ABY7AH25_9FIRM</name>
<dbReference type="SMART" id="SM00909">
    <property type="entry name" value="Germane"/>
    <property type="match status" value="2"/>
</dbReference>
<evidence type="ECO:0000313" key="3">
    <source>
        <dbReference type="EMBL" id="WAJ24822.1"/>
    </source>
</evidence>
<feature type="domain" description="GerMN" evidence="2">
    <location>
        <begin position="71"/>
        <end position="156"/>
    </location>
</feature>
<reference evidence="3" key="1">
    <citation type="submission" date="2022-11" db="EMBL/GenBank/DDBJ databases">
        <title>Lacrimispora xylanolytica sy1, complete genome.</title>
        <authorList>
            <person name="Choi S."/>
        </authorList>
    </citation>
    <scope>NUCLEOTIDE SEQUENCE</scope>
    <source>
        <strain evidence="3">Sy1</strain>
    </source>
</reference>
<evidence type="ECO:0000256" key="1">
    <source>
        <dbReference type="SAM" id="MobiDB-lite"/>
    </source>
</evidence>
<protein>
    <submittedName>
        <fullName evidence="3">GerMN domain-containing protein</fullName>
    </submittedName>
</protein>
<dbReference type="RefSeq" id="WP_268115802.1">
    <property type="nucleotide sequence ID" value="NZ_CP113524.1"/>
</dbReference>
<dbReference type="InterPro" id="IPR019606">
    <property type="entry name" value="GerMN"/>
</dbReference>
<feature type="domain" description="GerMN" evidence="2">
    <location>
        <begin position="211"/>
        <end position="297"/>
    </location>
</feature>
<dbReference type="Proteomes" id="UP001163115">
    <property type="component" value="Chromosome"/>
</dbReference>
<dbReference type="Pfam" id="PF10646">
    <property type="entry name" value="Germane"/>
    <property type="match status" value="2"/>
</dbReference>
<accession>A0ABY7AH25</accession>
<dbReference type="EMBL" id="CP113524">
    <property type="protein sequence ID" value="WAJ24822.1"/>
    <property type="molecule type" value="Genomic_DNA"/>
</dbReference>